<dbReference type="PANTHER" id="PTHR33710">
    <property type="entry name" value="BNAC02G09200D PROTEIN"/>
    <property type="match status" value="1"/>
</dbReference>
<dbReference type="InterPro" id="IPR036691">
    <property type="entry name" value="Endo/exonu/phosph_ase_sf"/>
</dbReference>
<dbReference type="RefSeq" id="XP_071928061.1">
    <property type="nucleotide sequence ID" value="XM_072071960.1"/>
</dbReference>
<feature type="compositionally biased region" description="Basic and acidic residues" evidence="1">
    <location>
        <begin position="315"/>
        <end position="324"/>
    </location>
</feature>
<dbReference type="PANTHER" id="PTHR33710:SF71">
    <property type="entry name" value="ENDONUCLEASE_EXONUCLEASE_PHOSPHATASE DOMAIN-CONTAINING PROTEIN"/>
    <property type="match status" value="1"/>
</dbReference>
<gene>
    <name evidence="3" type="primary">LOC140021194</name>
</gene>
<sequence>MCCGGVVVGDGHSWLRLQSEAPGGDEARTLPLALFLSRFALKLPSMEVIRRFFVTLGLKGSCSVGLLDSKHVLLQPEVEEDYTRPQQVDAATLSIKRPSVARLLIEVDVAKPPLPRLWLGDEEYGQWQKVEFEGWPSFCGHCERIGHGEQECFRLHPERKPARVKPGVPSQVFLPKAQQGQGPSPAAPFEQRALLLEKPGQHESPGQCAAVSPLGSGGQWEEQAWEALAQPSGSCHTRLARLEVVLPIKDAPTVGNSADYVEDIPVAHEDDVALANSFEALGGMEEGIELNGSDEKSSAQEDEVAPANPFAALGDKEEGLELKSPRTPKGRSLSVGTSPLLPPQARPLRCLNLLVCNIWGVSRKDSRRYLHKLCVDNLVKLLVLIEPMTDAVQLPVICRKPHFPKTCSVLEGKMWVLWKDDMVAQVQEIGDQLVNIKTGLGGYTLLFSAIYAKCTGLAEVSFVGSPFTWTNGVLWHRLDRVLTNAGWSDLFVTTTVSHLVHGRSDHAPLLIRSGDSERRPSSFRYLNVLKRHPGFLEVIQQA</sequence>
<dbReference type="SUPFAM" id="SSF56219">
    <property type="entry name" value="DNase I-like"/>
    <property type="match status" value="1"/>
</dbReference>
<proteinExistence type="predicted"/>
<accession>A0ABM4W8F3</accession>
<evidence type="ECO:0000256" key="1">
    <source>
        <dbReference type="SAM" id="MobiDB-lite"/>
    </source>
</evidence>
<protein>
    <recommendedName>
        <fullName evidence="4">DUF4283 domain-containing protein</fullName>
    </recommendedName>
</protein>
<evidence type="ECO:0000313" key="2">
    <source>
        <dbReference type="Proteomes" id="UP001652660"/>
    </source>
</evidence>
<feature type="region of interest" description="Disordered" evidence="1">
    <location>
        <begin position="315"/>
        <end position="338"/>
    </location>
</feature>
<keyword evidence="2" id="KW-1185">Reference proteome</keyword>
<dbReference type="GeneID" id="140021194"/>
<evidence type="ECO:0008006" key="4">
    <source>
        <dbReference type="Google" id="ProtNLM"/>
    </source>
</evidence>
<reference evidence="3" key="1">
    <citation type="submission" date="2025-08" db="UniProtKB">
        <authorList>
            <consortium name="RefSeq"/>
        </authorList>
    </citation>
    <scope>IDENTIFICATION</scope>
    <source>
        <tissue evidence="3">Leaves</tissue>
    </source>
</reference>
<name>A0ABM4W8F3_COFAR</name>
<dbReference type="Proteomes" id="UP001652660">
    <property type="component" value="Chromosome 11e"/>
</dbReference>
<evidence type="ECO:0000313" key="3">
    <source>
        <dbReference type="RefSeq" id="XP_071928061.1"/>
    </source>
</evidence>
<organism evidence="2 3">
    <name type="scientific">Coffea arabica</name>
    <name type="common">Arabian coffee</name>
    <dbReference type="NCBI Taxonomy" id="13443"/>
    <lineage>
        <taxon>Eukaryota</taxon>
        <taxon>Viridiplantae</taxon>
        <taxon>Streptophyta</taxon>
        <taxon>Embryophyta</taxon>
        <taxon>Tracheophyta</taxon>
        <taxon>Spermatophyta</taxon>
        <taxon>Magnoliopsida</taxon>
        <taxon>eudicotyledons</taxon>
        <taxon>Gunneridae</taxon>
        <taxon>Pentapetalae</taxon>
        <taxon>asterids</taxon>
        <taxon>lamiids</taxon>
        <taxon>Gentianales</taxon>
        <taxon>Rubiaceae</taxon>
        <taxon>Ixoroideae</taxon>
        <taxon>Gardenieae complex</taxon>
        <taxon>Bertiereae - Coffeeae clade</taxon>
        <taxon>Coffeeae</taxon>
        <taxon>Coffea</taxon>
    </lineage>
</organism>